<protein>
    <submittedName>
        <fullName evidence="1">Uncharacterized protein</fullName>
    </submittedName>
</protein>
<sequence>MHLACESVKITSQEWKKAMQIISDDHRMREVRLRTNRSTIKDWLLTYGITNATRASGTSDEVNVTHPLNDEGEIRLRYKTCLVRITYF</sequence>
<evidence type="ECO:0000313" key="1">
    <source>
        <dbReference type="EMBL" id="GMS91428.1"/>
    </source>
</evidence>
<proteinExistence type="predicted"/>
<evidence type="ECO:0000313" key="2">
    <source>
        <dbReference type="Proteomes" id="UP001432027"/>
    </source>
</evidence>
<keyword evidence="2" id="KW-1185">Reference proteome</keyword>
<dbReference type="AlphaFoldDB" id="A0AAV5T867"/>
<accession>A0AAV5T867</accession>
<dbReference type="Proteomes" id="UP001432027">
    <property type="component" value="Unassembled WGS sequence"/>
</dbReference>
<name>A0AAV5T867_9BILA</name>
<organism evidence="1 2">
    <name type="scientific">Pristionchus entomophagus</name>
    <dbReference type="NCBI Taxonomy" id="358040"/>
    <lineage>
        <taxon>Eukaryota</taxon>
        <taxon>Metazoa</taxon>
        <taxon>Ecdysozoa</taxon>
        <taxon>Nematoda</taxon>
        <taxon>Chromadorea</taxon>
        <taxon>Rhabditida</taxon>
        <taxon>Rhabditina</taxon>
        <taxon>Diplogasteromorpha</taxon>
        <taxon>Diplogasteroidea</taxon>
        <taxon>Neodiplogasteridae</taxon>
        <taxon>Pristionchus</taxon>
    </lineage>
</organism>
<comment type="caution">
    <text evidence="1">The sequence shown here is derived from an EMBL/GenBank/DDBJ whole genome shotgun (WGS) entry which is preliminary data.</text>
</comment>
<dbReference type="EMBL" id="BTSX01000003">
    <property type="protein sequence ID" value="GMS91428.1"/>
    <property type="molecule type" value="Genomic_DNA"/>
</dbReference>
<gene>
    <name evidence="1" type="ORF">PENTCL1PPCAC_13603</name>
</gene>
<feature type="non-terminal residue" evidence="1">
    <location>
        <position position="88"/>
    </location>
</feature>
<reference evidence="1" key="1">
    <citation type="submission" date="2023-10" db="EMBL/GenBank/DDBJ databases">
        <title>Genome assembly of Pristionchus species.</title>
        <authorList>
            <person name="Yoshida K."/>
            <person name="Sommer R.J."/>
        </authorList>
    </citation>
    <scope>NUCLEOTIDE SEQUENCE</scope>
    <source>
        <strain evidence="1">RS0144</strain>
    </source>
</reference>